<protein>
    <recommendedName>
        <fullName evidence="8">VTT domain-containing protein</fullName>
    </recommendedName>
</protein>
<feature type="compositionally biased region" description="Pro residues" evidence="6">
    <location>
        <begin position="39"/>
        <end position="54"/>
    </location>
</feature>
<dbReference type="AlphaFoldDB" id="A0A8E2B332"/>
<evidence type="ECO:0000256" key="3">
    <source>
        <dbReference type="ARBA" id="ARBA00022729"/>
    </source>
</evidence>
<evidence type="ECO:0000256" key="6">
    <source>
        <dbReference type="SAM" id="MobiDB-lite"/>
    </source>
</evidence>
<dbReference type="Pfam" id="PF09335">
    <property type="entry name" value="VTT_dom"/>
    <property type="match status" value="1"/>
</dbReference>
<dbReference type="EMBL" id="KV722362">
    <property type="protein sequence ID" value="OCH92945.1"/>
    <property type="molecule type" value="Genomic_DNA"/>
</dbReference>
<dbReference type="Proteomes" id="UP000250043">
    <property type="component" value="Unassembled WGS sequence"/>
</dbReference>
<feature type="transmembrane region" description="Helical" evidence="7">
    <location>
        <begin position="233"/>
        <end position="255"/>
    </location>
</feature>
<feature type="domain" description="VTT" evidence="8">
    <location>
        <begin position="229"/>
        <end position="357"/>
    </location>
</feature>
<evidence type="ECO:0000256" key="5">
    <source>
        <dbReference type="ARBA" id="ARBA00023136"/>
    </source>
</evidence>
<keyword evidence="10" id="KW-1185">Reference proteome</keyword>
<dbReference type="InterPro" id="IPR032816">
    <property type="entry name" value="VTT_dom"/>
</dbReference>
<keyword evidence="2 7" id="KW-0812">Transmembrane</keyword>
<proteinExistence type="predicted"/>
<dbReference type="OrthoDB" id="3364966at2759"/>
<keyword evidence="5 7" id="KW-0472">Membrane</keyword>
<evidence type="ECO:0000256" key="4">
    <source>
        <dbReference type="ARBA" id="ARBA00022989"/>
    </source>
</evidence>
<organism evidence="9 10">
    <name type="scientific">Obba rivulosa</name>
    <dbReference type="NCBI Taxonomy" id="1052685"/>
    <lineage>
        <taxon>Eukaryota</taxon>
        <taxon>Fungi</taxon>
        <taxon>Dikarya</taxon>
        <taxon>Basidiomycota</taxon>
        <taxon>Agaricomycotina</taxon>
        <taxon>Agaricomycetes</taxon>
        <taxon>Polyporales</taxon>
        <taxon>Gelatoporiaceae</taxon>
        <taxon>Obba</taxon>
    </lineage>
</organism>
<keyword evidence="3" id="KW-0732">Signal</keyword>
<evidence type="ECO:0000313" key="10">
    <source>
        <dbReference type="Proteomes" id="UP000250043"/>
    </source>
</evidence>
<accession>A0A8E2B332</accession>
<dbReference type="PANTHER" id="PTHR43220">
    <property type="match status" value="1"/>
</dbReference>
<keyword evidence="4 7" id="KW-1133">Transmembrane helix</keyword>
<dbReference type="GO" id="GO:0016020">
    <property type="term" value="C:membrane"/>
    <property type="evidence" value="ECO:0007669"/>
    <property type="project" value="UniProtKB-SubCell"/>
</dbReference>
<dbReference type="InterPro" id="IPR045014">
    <property type="entry name" value="TM41A/B"/>
</dbReference>
<feature type="compositionally biased region" description="Low complexity" evidence="6">
    <location>
        <begin position="19"/>
        <end position="38"/>
    </location>
</feature>
<sequence>MASLTPPPNRHRASSTNVRPPLTLSSLGSRRRSNSLLDLPPPSPSPSHTPPYTPPLHTASKEGNTCTLSLAIPSSPPESLSSKFSSMLSPWLQLLHLPVQHVLPPSSPSSPQLSRTSSDDSILPIASPTQAVFTDAYPEKRPQRHWLWEGTPSVHAPVLFVLLLFPLSTALVVFCMSTLPITISWPRTLADLAELGRELQQYTQSGRGPLAHVIGVISVTAVWKHAWSIPGSVIWNVLAGALFSPAYATLLLTILTTTGSLLSSLLSAPMAPFLTQVFPKALALTRTALEGNAGSESSSNPKSSAWVRLSILRLIGIVPWAGINIACGVCGVSVWDCVLGSFIGCLPWTAVSCQIGDILQTVTSDPSPTPRTIQSLLTSPDIIMKLVLLSILSLAPILGRNYLRAWLSAPTSTMPPLDQDPSQVPERLLRWSWVKELPNRIHRSSHSRTRSLLQKELQALTQEKNERLPL</sequence>
<comment type="subcellular location">
    <subcellularLocation>
        <location evidence="1">Membrane</location>
        <topology evidence="1">Multi-pass membrane protein</topology>
    </subcellularLocation>
</comment>
<evidence type="ECO:0000256" key="7">
    <source>
        <dbReference type="SAM" id="Phobius"/>
    </source>
</evidence>
<feature type="transmembrane region" description="Helical" evidence="7">
    <location>
        <begin position="158"/>
        <end position="179"/>
    </location>
</feature>
<evidence type="ECO:0000313" key="9">
    <source>
        <dbReference type="EMBL" id="OCH92945.1"/>
    </source>
</evidence>
<dbReference type="PANTHER" id="PTHR43220:SF21">
    <property type="entry name" value="TRANSMEMBRANE PROTEIN 41A"/>
    <property type="match status" value="1"/>
</dbReference>
<feature type="region of interest" description="Disordered" evidence="6">
    <location>
        <begin position="1"/>
        <end position="62"/>
    </location>
</feature>
<evidence type="ECO:0000256" key="2">
    <source>
        <dbReference type="ARBA" id="ARBA00022692"/>
    </source>
</evidence>
<name>A0A8E2B332_9APHY</name>
<gene>
    <name evidence="9" type="ORF">OBBRIDRAFT_863787</name>
</gene>
<reference evidence="9 10" key="1">
    <citation type="submission" date="2016-07" db="EMBL/GenBank/DDBJ databases">
        <title>Draft genome of the white-rot fungus Obba rivulosa 3A-2.</title>
        <authorList>
            <consortium name="DOE Joint Genome Institute"/>
            <person name="Miettinen O."/>
            <person name="Riley R."/>
            <person name="Acob R."/>
            <person name="Barry K."/>
            <person name="Cullen D."/>
            <person name="De Vries R."/>
            <person name="Hainaut M."/>
            <person name="Hatakka A."/>
            <person name="Henrissat B."/>
            <person name="Hilden K."/>
            <person name="Kuo R."/>
            <person name="Labutti K."/>
            <person name="Lipzen A."/>
            <person name="Makela M.R."/>
            <person name="Sandor L."/>
            <person name="Spatafora J.W."/>
            <person name="Grigoriev I.V."/>
            <person name="Hibbett D.S."/>
        </authorList>
    </citation>
    <scope>NUCLEOTIDE SEQUENCE [LARGE SCALE GENOMIC DNA]</scope>
    <source>
        <strain evidence="9 10">3A-2</strain>
    </source>
</reference>
<evidence type="ECO:0000259" key="8">
    <source>
        <dbReference type="Pfam" id="PF09335"/>
    </source>
</evidence>
<evidence type="ECO:0000256" key="1">
    <source>
        <dbReference type="ARBA" id="ARBA00004141"/>
    </source>
</evidence>